<dbReference type="EMBL" id="JAKLTR010000008">
    <property type="protein sequence ID" value="MCG2615302.1"/>
    <property type="molecule type" value="Genomic_DNA"/>
</dbReference>
<dbReference type="RefSeq" id="WP_237872533.1">
    <property type="nucleotide sequence ID" value="NZ_JAKLTR010000008.1"/>
</dbReference>
<dbReference type="Proteomes" id="UP001165367">
    <property type="component" value="Unassembled WGS sequence"/>
</dbReference>
<name>A0ABS9KSP0_9BACT</name>
<comment type="caution">
    <text evidence="1">The sequence shown here is derived from an EMBL/GenBank/DDBJ whole genome shotgun (WGS) entry which is preliminary data.</text>
</comment>
<sequence>MQTNIVWAGLEYHSIENCLINGGKGETAIVSTIIGLYEGKIYKIDYAITVNNKWETKEVSIKARHSDQEQQILLTRNKEDDWIMNNEKAYTFTGCIDVDIALTPFTNTLPINRLNMREGEDRIISVIYFDLLNWDVKPVKQLYRKISENIYHYENIPNNFNADITVDKQGLVIEYPGLFNRTAISTSQYNIL</sequence>
<accession>A0ABS9KSP0</accession>
<dbReference type="SUPFAM" id="SSF159275">
    <property type="entry name" value="PA1994-like"/>
    <property type="match status" value="1"/>
</dbReference>
<organism evidence="1 2">
    <name type="scientific">Terrimonas ginsenosidimutans</name>
    <dbReference type="NCBI Taxonomy" id="2908004"/>
    <lineage>
        <taxon>Bacteria</taxon>
        <taxon>Pseudomonadati</taxon>
        <taxon>Bacteroidota</taxon>
        <taxon>Chitinophagia</taxon>
        <taxon>Chitinophagales</taxon>
        <taxon>Chitinophagaceae</taxon>
        <taxon>Terrimonas</taxon>
    </lineage>
</organism>
<dbReference type="Pfam" id="PF06475">
    <property type="entry name" value="Glycolipid_bind"/>
    <property type="match status" value="1"/>
</dbReference>
<gene>
    <name evidence="1" type="ORF">LZZ85_13465</name>
</gene>
<evidence type="ECO:0000313" key="2">
    <source>
        <dbReference type="Proteomes" id="UP001165367"/>
    </source>
</evidence>
<proteinExistence type="predicted"/>
<protein>
    <submittedName>
        <fullName evidence="1">Glycolipid-binding domain-containing protein</fullName>
    </submittedName>
</protein>
<dbReference type="InterPro" id="IPR009467">
    <property type="entry name" value="Glycolipid-bd_prot_put"/>
</dbReference>
<evidence type="ECO:0000313" key="1">
    <source>
        <dbReference type="EMBL" id="MCG2615302.1"/>
    </source>
</evidence>
<reference evidence="1" key="1">
    <citation type="submission" date="2022-01" db="EMBL/GenBank/DDBJ databases">
        <authorList>
            <person name="Jo J.-H."/>
            <person name="Im W.-T."/>
        </authorList>
    </citation>
    <scope>NUCLEOTIDE SEQUENCE</scope>
    <source>
        <strain evidence="1">NA20</strain>
    </source>
</reference>
<keyword evidence="2" id="KW-1185">Reference proteome</keyword>